<keyword evidence="10" id="KW-1185">Reference proteome</keyword>
<feature type="domain" description="Band 7" evidence="8">
    <location>
        <begin position="159"/>
        <end position="318"/>
    </location>
</feature>
<comment type="function">
    <text evidence="4">Plays a role in the regulation of glomerular permeability, acting probably as a linker between the plasma membrane and the cytoskeleton.</text>
</comment>
<dbReference type="InterPro" id="IPR001972">
    <property type="entry name" value="Stomatin_HflK_fam"/>
</dbReference>
<dbReference type="Gene3D" id="3.30.479.30">
    <property type="entry name" value="Band 7 domain"/>
    <property type="match status" value="1"/>
</dbReference>
<dbReference type="SUPFAM" id="SSF117892">
    <property type="entry name" value="Band 7/SPFH domain"/>
    <property type="match status" value="1"/>
</dbReference>
<evidence type="ECO:0000256" key="6">
    <source>
        <dbReference type="SAM" id="MobiDB-lite"/>
    </source>
</evidence>
<dbReference type="PANTHER" id="PTHR10264">
    <property type="entry name" value="BAND 7 PROTEIN-RELATED"/>
    <property type="match status" value="1"/>
</dbReference>
<feature type="compositionally biased region" description="Basic and acidic residues" evidence="6">
    <location>
        <begin position="50"/>
        <end position="76"/>
    </location>
</feature>
<feature type="region of interest" description="Disordered" evidence="6">
    <location>
        <begin position="1"/>
        <end position="76"/>
    </location>
</feature>
<dbReference type="InterPro" id="IPR036013">
    <property type="entry name" value="Band_7/SPFH_dom_sf"/>
</dbReference>
<evidence type="ECO:0000256" key="4">
    <source>
        <dbReference type="ARBA" id="ARBA00053394"/>
    </source>
</evidence>
<feature type="transmembrane region" description="Helical" evidence="7">
    <location>
        <begin position="139"/>
        <end position="159"/>
    </location>
</feature>
<dbReference type="InterPro" id="IPR043202">
    <property type="entry name" value="Band-7_stomatin-like"/>
</dbReference>
<dbReference type="Gene3D" id="6.10.250.2090">
    <property type="match status" value="1"/>
</dbReference>
<evidence type="ECO:0000256" key="7">
    <source>
        <dbReference type="SAM" id="Phobius"/>
    </source>
</evidence>
<keyword evidence="7" id="KW-1133">Transmembrane helix</keyword>
<feature type="compositionally biased region" description="Basic and acidic residues" evidence="6">
    <location>
        <begin position="408"/>
        <end position="418"/>
    </location>
</feature>
<accession>A0A9Q0E3X1</accession>
<dbReference type="PANTHER" id="PTHR10264:SF127">
    <property type="entry name" value="PODOCIN"/>
    <property type="match status" value="1"/>
</dbReference>
<comment type="similarity">
    <text evidence="2">Belongs to the band 7/mec-2 family.</text>
</comment>
<evidence type="ECO:0000313" key="10">
    <source>
        <dbReference type="Proteomes" id="UP001148018"/>
    </source>
</evidence>
<proteinExistence type="inferred from homology"/>
<dbReference type="InterPro" id="IPR001107">
    <property type="entry name" value="Band_7"/>
</dbReference>
<dbReference type="Pfam" id="PF01145">
    <property type="entry name" value="Band_7"/>
    <property type="match status" value="1"/>
</dbReference>
<name>A0A9Q0E3X1_9TELE</name>
<keyword evidence="3 7" id="KW-0472">Membrane</keyword>
<dbReference type="EMBL" id="JANIIK010000109">
    <property type="protein sequence ID" value="KAJ3598638.1"/>
    <property type="molecule type" value="Genomic_DNA"/>
</dbReference>
<sequence>MLLTTELVPGGEEERRSPDRPSRRSQSKTPPASSRARHPRTPNTTAKGRTQGEEKEKERRKQQKEKRETQVKREKTGRVEVKVVDKTEEAVRSTVVDVDSVRATGGEVEEGEEEEERRWLLETDRQDGVKPRNLGVGEWLLMVLVLTLVILFLPLSIWFCFQVVREHERAVIFRLGHLLRGRARGPGLLFYLPWLDVCQKEDIRVKTLRIPSQTVVTRDLARVEVSSVCLYRVENVLLSTASLSSPPELLQALVQGALRDVLARHHFHHFLLNRKQVAREIRVAADSVAGRWGIRVERADIEEVSIPEELQQDMREQRDVQRQAQIKVTAAEGERAACQALRESLDSLSGSPAAVQLRLLQLLLTLRQSERPPLLLTLPPDLLSMTHDLSQLPPPPPPLSAAEEVREEGERETDSPMM</sequence>
<gene>
    <name evidence="9" type="ORF">NHX12_002143</name>
</gene>
<dbReference type="FunFam" id="3.30.479.30:FF:000004">
    <property type="entry name" value="Putative membrane protease family, stomatin"/>
    <property type="match status" value="1"/>
</dbReference>
<evidence type="ECO:0000259" key="8">
    <source>
        <dbReference type="SMART" id="SM00244"/>
    </source>
</evidence>
<dbReference type="PRINTS" id="PR00721">
    <property type="entry name" value="STOMATIN"/>
</dbReference>
<evidence type="ECO:0000256" key="3">
    <source>
        <dbReference type="ARBA" id="ARBA00023136"/>
    </source>
</evidence>
<dbReference type="OrthoDB" id="2105077at2759"/>
<dbReference type="AlphaFoldDB" id="A0A9Q0E3X1"/>
<dbReference type="GO" id="GO:0009898">
    <property type="term" value="C:cytoplasmic side of plasma membrane"/>
    <property type="evidence" value="ECO:0007669"/>
    <property type="project" value="UniProtKB-ARBA"/>
</dbReference>
<organism evidence="9 10">
    <name type="scientific">Muraenolepis orangiensis</name>
    <name type="common">Patagonian moray cod</name>
    <dbReference type="NCBI Taxonomy" id="630683"/>
    <lineage>
        <taxon>Eukaryota</taxon>
        <taxon>Metazoa</taxon>
        <taxon>Chordata</taxon>
        <taxon>Craniata</taxon>
        <taxon>Vertebrata</taxon>
        <taxon>Euteleostomi</taxon>
        <taxon>Actinopterygii</taxon>
        <taxon>Neopterygii</taxon>
        <taxon>Teleostei</taxon>
        <taxon>Neoteleostei</taxon>
        <taxon>Acanthomorphata</taxon>
        <taxon>Zeiogadaria</taxon>
        <taxon>Gadariae</taxon>
        <taxon>Gadiformes</taxon>
        <taxon>Muraenolepidoidei</taxon>
        <taxon>Muraenolepididae</taxon>
        <taxon>Muraenolepis</taxon>
    </lineage>
</organism>
<keyword evidence="7" id="KW-0812">Transmembrane</keyword>
<feature type="region of interest" description="Disordered" evidence="6">
    <location>
        <begin position="386"/>
        <end position="418"/>
    </location>
</feature>
<evidence type="ECO:0000256" key="2">
    <source>
        <dbReference type="ARBA" id="ARBA00008164"/>
    </source>
</evidence>
<feature type="compositionally biased region" description="Basic and acidic residues" evidence="6">
    <location>
        <begin position="12"/>
        <end position="22"/>
    </location>
</feature>
<dbReference type="SMART" id="SM00244">
    <property type="entry name" value="PHB"/>
    <property type="match status" value="1"/>
</dbReference>
<comment type="subcellular location">
    <subcellularLocation>
        <location evidence="1">Membrane</location>
    </subcellularLocation>
</comment>
<reference evidence="9" key="1">
    <citation type="submission" date="2022-07" db="EMBL/GenBank/DDBJ databases">
        <title>Chromosome-level genome of Muraenolepis orangiensis.</title>
        <authorList>
            <person name="Kim J."/>
        </authorList>
    </citation>
    <scope>NUCLEOTIDE SEQUENCE</scope>
    <source>
        <strain evidence="9">KU_S4_2022</strain>
        <tissue evidence="9">Muscle</tissue>
    </source>
</reference>
<evidence type="ECO:0000256" key="5">
    <source>
        <dbReference type="ARBA" id="ARBA00071670"/>
    </source>
</evidence>
<comment type="caution">
    <text evidence="9">The sequence shown here is derived from an EMBL/GenBank/DDBJ whole genome shotgun (WGS) entry which is preliminary data.</text>
</comment>
<evidence type="ECO:0000313" key="9">
    <source>
        <dbReference type="EMBL" id="KAJ3598638.1"/>
    </source>
</evidence>
<evidence type="ECO:0000256" key="1">
    <source>
        <dbReference type="ARBA" id="ARBA00004370"/>
    </source>
</evidence>
<protein>
    <recommendedName>
        <fullName evidence="5">Podocin</fullName>
    </recommendedName>
</protein>
<dbReference type="Proteomes" id="UP001148018">
    <property type="component" value="Unassembled WGS sequence"/>
</dbReference>